<protein>
    <submittedName>
        <fullName evidence="1">Uncharacterized protein</fullName>
    </submittedName>
</protein>
<organism evidence="1 2">
    <name type="scientific">Vermiconidia calcicola</name>
    <dbReference type="NCBI Taxonomy" id="1690605"/>
    <lineage>
        <taxon>Eukaryota</taxon>
        <taxon>Fungi</taxon>
        <taxon>Dikarya</taxon>
        <taxon>Ascomycota</taxon>
        <taxon>Pezizomycotina</taxon>
        <taxon>Dothideomycetes</taxon>
        <taxon>Dothideomycetidae</taxon>
        <taxon>Mycosphaerellales</taxon>
        <taxon>Extremaceae</taxon>
        <taxon>Vermiconidia</taxon>
    </lineage>
</organism>
<evidence type="ECO:0000313" key="2">
    <source>
        <dbReference type="Proteomes" id="UP001281147"/>
    </source>
</evidence>
<reference evidence="1" key="1">
    <citation type="submission" date="2023-07" db="EMBL/GenBank/DDBJ databases">
        <title>Black Yeasts Isolated from many extreme environments.</title>
        <authorList>
            <person name="Coleine C."/>
            <person name="Stajich J.E."/>
            <person name="Selbmann L."/>
        </authorList>
    </citation>
    <scope>NUCLEOTIDE SEQUENCE</scope>
    <source>
        <strain evidence="1">CCFEE 5714</strain>
    </source>
</reference>
<evidence type="ECO:0000313" key="1">
    <source>
        <dbReference type="EMBL" id="KAK3691696.1"/>
    </source>
</evidence>
<dbReference type="Proteomes" id="UP001281147">
    <property type="component" value="Unassembled WGS sequence"/>
</dbReference>
<keyword evidence="2" id="KW-1185">Reference proteome</keyword>
<proteinExistence type="predicted"/>
<name>A0ACC3MGX6_9PEZI</name>
<dbReference type="EMBL" id="JAUTXU010000259">
    <property type="protein sequence ID" value="KAK3691696.1"/>
    <property type="molecule type" value="Genomic_DNA"/>
</dbReference>
<accession>A0ACC3MGX6</accession>
<comment type="caution">
    <text evidence="1">The sequence shown here is derived from an EMBL/GenBank/DDBJ whole genome shotgun (WGS) entry which is preliminary data.</text>
</comment>
<sequence length="151" mass="17237">MNTSGSPQENQASAQPDPSQSGPTQQRRRFRGDDPFFKYLDETLLQITEARTAGDLTGLVTEHDLLSRGATQVGLAAAIVRARDWILDIPKVRCSWSEEAGHLRSKWEWCTETSTQLQKLAGWNMRIVFVEVWRDVEKVHGMPEKWQRKGE</sequence>
<gene>
    <name evidence="1" type="ORF">LTR37_018489</name>
</gene>